<keyword evidence="1" id="KW-0732">Signal</keyword>
<feature type="domain" description="M23ase beta-sheet core" evidence="4">
    <location>
        <begin position="332"/>
        <end position="430"/>
    </location>
</feature>
<dbReference type="Gene3D" id="2.70.70.10">
    <property type="entry name" value="Glucose Permease (Domain IIA)"/>
    <property type="match status" value="1"/>
</dbReference>
<feature type="compositionally biased region" description="Pro residues" evidence="3">
    <location>
        <begin position="272"/>
        <end position="289"/>
    </location>
</feature>
<accession>A0A1I0YXU3</accession>
<dbReference type="InterPro" id="IPR050570">
    <property type="entry name" value="Cell_wall_metabolism_enzyme"/>
</dbReference>
<organism evidence="5 6">
    <name type="scientific">Cellulomonas marina</name>
    <dbReference type="NCBI Taxonomy" id="988821"/>
    <lineage>
        <taxon>Bacteria</taxon>
        <taxon>Bacillati</taxon>
        <taxon>Actinomycetota</taxon>
        <taxon>Actinomycetes</taxon>
        <taxon>Micrococcales</taxon>
        <taxon>Cellulomonadaceae</taxon>
        <taxon>Cellulomonas</taxon>
    </lineage>
</organism>
<proteinExistence type="predicted"/>
<evidence type="ECO:0000256" key="2">
    <source>
        <dbReference type="SAM" id="Coils"/>
    </source>
</evidence>
<feature type="coiled-coil region" evidence="2">
    <location>
        <begin position="163"/>
        <end position="197"/>
    </location>
</feature>
<dbReference type="PANTHER" id="PTHR21666">
    <property type="entry name" value="PEPTIDASE-RELATED"/>
    <property type="match status" value="1"/>
</dbReference>
<protein>
    <submittedName>
        <fullName evidence="5">Murein DD-endopeptidase MepM and murein hydrolase activator NlpD, contain LysM domain</fullName>
    </submittedName>
</protein>
<evidence type="ECO:0000259" key="4">
    <source>
        <dbReference type="Pfam" id="PF01551"/>
    </source>
</evidence>
<evidence type="ECO:0000256" key="3">
    <source>
        <dbReference type="SAM" id="MobiDB-lite"/>
    </source>
</evidence>
<dbReference type="CDD" id="cd12797">
    <property type="entry name" value="M23_peptidase"/>
    <property type="match status" value="1"/>
</dbReference>
<name>A0A1I0YXU3_9CELL</name>
<dbReference type="Proteomes" id="UP000199012">
    <property type="component" value="Unassembled WGS sequence"/>
</dbReference>
<dbReference type="Pfam" id="PF01551">
    <property type="entry name" value="Peptidase_M23"/>
    <property type="match status" value="1"/>
</dbReference>
<dbReference type="PANTHER" id="PTHR21666:SF289">
    <property type="entry name" value="L-ALA--D-GLU ENDOPEPTIDASE"/>
    <property type="match status" value="1"/>
</dbReference>
<reference evidence="5 6" key="1">
    <citation type="submission" date="2016-10" db="EMBL/GenBank/DDBJ databases">
        <authorList>
            <person name="de Groot N.N."/>
        </authorList>
    </citation>
    <scope>NUCLEOTIDE SEQUENCE [LARGE SCALE GENOMIC DNA]</scope>
    <source>
        <strain evidence="5 6">CGMCC 4.6945</strain>
    </source>
</reference>
<feature type="coiled-coil region" evidence="2">
    <location>
        <begin position="29"/>
        <end position="63"/>
    </location>
</feature>
<keyword evidence="6" id="KW-1185">Reference proteome</keyword>
<dbReference type="InterPro" id="IPR016047">
    <property type="entry name" value="M23ase_b-sheet_dom"/>
</dbReference>
<feature type="coiled-coil region" evidence="2">
    <location>
        <begin position="223"/>
        <end position="253"/>
    </location>
</feature>
<evidence type="ECO:0000313" key="6">
    <source>
        <dbReference type="Proteomes" id="UP000199012"/>
    </source>
</evidence>
<dbReference type="GO" id="GO:0004222">
    <property type="term" value="F:metalloendopeptidase activity"/>
    <property type="evidence" value="ECO:0007669"/>
    <property type="project" value="TreeGrafter"/>
</dbReference>
<dbReference type="STRING" id="988821.SAMN05421867_10939"/>
<gene>
    <name evidence="5" type="ORF">SAMN05421867_10939</name>
</gene>
<evidence type="ECO:0000313" key="5">
    <source>
        <dbReference type="EMBL" id="SFB18164.1"/>
    </source>
</evidence>
<keyword evidence="2" id="KW-0175">Coiled coil</keyword>
<evidence type="ECO:0000256" key="1">
    <source>
        <dbReference type="ARBA" id="ARBA00022729"/>
    </source>
</evidence>
<dbReference type="EMBL" id="FOKA01000009">
    <property type="protein sequence ID" value="SFB18164.1"/>
    <property type="molecule type" value="Genomic_DNA"/>
</dbReference>
<dbReference type="InterPro" id="IPR011055">
    <property type="entry name" value="Dup_hybrid_motif"/>
</dbReference>
<sequence>MQAVGEDPNGLRQQDKAAEQRQAQVRESIEDLSADLARVVLELENTRAQVPAAEAALQRARQAEDLAVREADMVGRQLQDARDEQAVISEKVRVGQEAAEQARTSLAELARRAYRGEATASELAAVMQPARLSDQARDTALLSAAQRAQSRVFARLQEQASAGRSARLRLESVQERVAQLKAEADQRAREAAAARQEAVLQRDRLDELLASQTEQEAVMASKVTQAESEEAQIQAERDAIARELDAIAEQQRNAAAAAAAAEAAAAAAGPPQAVPAPMPAPAPAAPPADAPAAPLAGAGAGAMFGNPTATTPMYVTSEYGNRLHPILKIMRLHAGIDLRAYCGTPIYAARDGLVRWAQWRNGFGNQVMLDHGLVEGRLLATSYNHLTSWVVGGGQQVRKGQLVGYSGNTGLSGACHLHFEVYRDGTTVNPRPLLGM</sequence>
<keyword evidence="5" id="KW-0378">Hydrolase</keyword>
<dbReference type="AlphaFoldDB" id="A0A1I0YXU3"/>
<feature type="region of interest" description="Disordered" evidence="3">
    <location>
        <begin position="1"/>
        <end position="25"/>
    </location>
</feature>
<dbReference type="SUPFAM" id="SSF51261">
    <property type="entry name" value="Duplicated hybrid motif"/>
    <property type="match status" value="1"/>
</dbReference>
<feature type="region of interest" description="Disordered" evidence="3">
    <location>
        <begin position="270"/>
        <end position="291"/>
    </location>
</feature>